<reference evidence="2 3" key="1">
    <citation type="submission" date="2020-08" db="EMBL/GenBank/DDBJ databases">
        <title>The Agave Microbiome: Exploring the role of microbial communities in plant adaptations to desert environments.</title>
        <authorList>
            <person name="Partida-Martinez L.P."/>
        </authorList>
    </citation>
    <scope>NUCLEOTIDE SEQUENCE [LARGE SCALE GENOMIC DNA]</scope>
    <source>
        <strain evidence="2 3">AS2.23</strain>
    </source>
</reference>
<organism evidence="2 3">
    <name type="scientific">Kineococcus radiotolerans</name>
    <dbReference type="NCBI Taxonomy" id="131568"/>
    <lineage>
        <taxon>Bacteria</taxon>
        <taxon>Bacillati</taxon>
        <taxon>Actinomycetota</taxon>
        <taxon>Actinomycetes</taxon>
        <taxon>Kineosporiales</taxon>
        <taxon>Kineosporiaceae</taxon>
        <taxon>Kineococcus</taxon>
    </lineage>
</organism>
<sequence>MAGTTHVDFGAVFDAVLTPYLVLDTDLTIVAVDTAYLHATTRSRGDLLGRFVFDAFPDNPDDPGAWATTSLSASLHRVLETARPDTMPLQKYDVPAAGGGFLRRWWSPVNAPVLDETGQVLLILHRVEDVTDYVDGQLRGDTASDASALDPVAGMAAGSALRTARTDLRRAESDLYVRGQELRAAVEAACRSAAQQTALVDIARSLGEAQDEGTVLAAIAEHSISLVGVSGSALCLGEPDGASPASVPVPQQWTRTTPRTVRRYSQT</sequence>
<dbReference type="Proteomes" id="UP000533269">
    <property type="component" value="Unassembled WGS sequence"/>
</dbReference>
<evidence type="ECO:0000259" key="1">
    <source>
        <dbReference type="Pfam" id="PF08448"/>
    </source>
</evidence>
<evidence type="ECO:0000313" key="3">
    <source>
        <dbReference type="Proteomes" id="UP000533269"/>
    </source>
</evidence>
<dbReference type="Pfam" id="PF08448">
    <property type="entry name" value="PAS_4"/>
    <property type="match status" value="1"/>
</dbReference>
<dbReference type="EMBL" id="JACHVY010000001">
    <property type="protein sequence ID" value="MBB2899214.1"/>
    <property type="molecule type" value="Genomic_DNA"/>
</dbReference>
<dbReference type="AlphaFoldDB" id="A0A7W4THV4"/>
<feature type="domain" description="PAS fold-4" evidence="1">
    <location>
        <begin position="18"/>
        <end position="132"/>
    </location>
</feature>
<dbReference type="SUPFAM" id="SSF55785">
    <property type="entry name" value="PYP-like sensor domain (PAS domain)"/>
    <property type="match status" value="1"/>
</dbReference>
<gene>
    <name evidence="2" type="ORF">FHR75_000002</name>
</gene>
<dbReference type="InterPro" id="IPR013656">
    <property type="entry name" value="PAS_4"/>
</dbReference>
<dbReference type="InterPro" id="IPR035965">
    <property type="entry name" value="PAS-like_dom_sf"/>
</dbReference>
<accession>A0A7W4THV4</accession>
<evidence type="ECO:0000313" key="2">
    <source>
        <dbReference type="EMBL" id="MBB2899214.1"/>
    </source>
</evidence>
<reference evidence="2 3" key="2">
    <citation type="submission" date="2020-08" db="EMBL/GenBank/DDBJ databases">
        <authorList>
            <person name="Partida-Martinez L."/>
            <person name="Huntemann M."/>
            <person name="Clum A."/>
            <person name="Wang J."/>
            <person name="Palaniappan K."/>
            <person name="Ritter S."/>
            <person name="Chen I.-M."/>
            <person name="Stamatis D."/>
            <person name="Reddy T."/>
            <person name="O'Malley R."/>
            <person name="Daum C."/>
            <person name="Shapiro N."/>
            <person name="Ivanova N."/>
            <person name="Kyrpides N."/>
            <person name="Woyke T."/>
        </authorList>
    </citation>
    <scope>NUCLEOTIDE SEQUENCE [LARGE SCALE GENOMIC DNA]</scope>
    <source>
        <strain evidence="2 3">AS2.23</strain>
    </source>
</reference>
<dbReference type="Gene3D" id="3.30.450.20">
    <property type="entry name" value="PAS domain"/>
    <property type="match status" value="1"/>
</dbReference>
<comment type="caution">
    <text evidence="2">The sequence shown here is derived from an EMBL/GenBank/DDBJ whole genome shotgun (WGS) entry which is preliminary data.</text>
</comment>
<proteinExistence type="predicted"/>
<protein>
    <recommendedName>
        <fullName evidence="1">PAS fold-4 domain-containing protein</fullName>
    </recommendedName>
</protein>
<name>A0A7W4THV4_KINRA</name>
<dbReference type="RefSeq" id="WP_183389918.1">
    <property type="nucleotide sequence ID" value="NZ_JACHVY010000001.1"/>
</dbReference>